<dbReference type="Proteomes" id="UP001469553">
    <property type="component" value="Unassembled WGS sequence"/>
</dbReference>
<protein>
    <submittedName>
        <fullName evidence="1">Uncharacterized protein</fullName>
    </submittedName>
</protein>
<organism evidence="1 2">
    <name type="scientific">Ameca splendens</name>
    <dbReference type="NCBI Taxonomy" id="208324"/>
    <lineage>
        <taxon>Eukaryota</taxon>
        <taxon>Metazoa</taxon>
        <taxon>Chordata</taxon>
        <taxon>Craniata</taxon>
        <taxon>Vertebrata</taxon>
        <taxon>Euteleostomi</taxon>
        <taxon>Actinopterygii</taxon>
        <taxon>Neopterygii</taxon>
        <taxon>Teleostei</taxon>
        <taxon>Neoteleostei</taxon>
        <taxon>Acanthomorphata</taxon>
        <taxon>Ovalentaria</taxon>
        <taxon>Atherinomorphae</taxon>
        <taxon>Cyprinodontiformes</taxon>
        <taxon>Goodeidae</taxon>
        <taxon>Ameca</taxon>
    </lineage>
</organism>
<evidence type="ECO:0000313" key="2">
    <source>
        <dbReference type="Proteomes" id="UP001469553"/>
    </source>
</evidence>
<dbReference type="EMBL" id="JAHRIP010079012">
    <property type="protein sequence ID" value="MEQ2312432.1"/>
    <property type="molecule type" value="Genomic_DNA"/>
</dbReference>
<comment type="caution">
    <text evidence="1">The sequence shown here is derived from an EMBL/GenBank/DDBJ whole genome shotgun (WGS) entry which is preliminary data.</text>
</comment>
<sequence length="116" mass="12958">MMNMGVFVSDPPNHATSYSVCIDYKKSMSASGTEVEVTPCSFLQSLVMNIIVDRPHTSVGVKSATANQTIYTCCKGQKLQVVSKGKAFVFLKKIYVFYFNMFRVPEVPEVTDWILS</sequence>
<reference evidence="1 2" key="1">
    <citation type="submission" date="2021-06" db="EMBL/GenBank/DDBJ databases">
        <authorList>
            <person name="Palmer J.M."/>
        </authorList>
    </citation>
    <scope>NUCLEOTIDE SEQUENCE [LARGE SCALE GENOMIC DNA]</scope>
    <source>
        <strain evidence="1 2">AS_MEX2019</strain>
        <tissue evidence="1">Muscle</tissue>
    </source>
</reference>
<gene>
    <name evidence="1" type="ORF">AMECASPLE_030975</name>
</gene>
<name>A0ABV1A1L8_9TELE</name>
<accession>A0ABV1A1L8</accession>
<proteinExistence type="predicted"/>
<evidence type="ECO:0000313" key="1">
    <source>
        <dbReference type="EMBL" id="MEQ2312432.1"/>
    </source>
</evidence>
<keyword evidence="2" id="KW-1185">Reference proteome</keyword>